<name>A0ABS8WW69_DATST</name>
<keyword evidence="3" id="KW-1185">Reference proteome</keyword>
<dbReference type="EMBL" id="JACEIK010012802">
    <property type="protein sequence ID" value="MCE3216225.1"/>
    <property type="molecule type" value="Genomic_DNA"/>
</dbReference>
<comment type="function">
    <text evidence="1">Decapping enzyme for NAD-capped RNAs: specifically hydrolyzes the nicotinamide adenine dinucleotide (NAD) cap from a subset of RNAs by removing the entire NAD moiety from the 5'-end of an NAD-capped RNA.</text>
</comment>
<proteinExistence type="inferred from homology"/>
<sequence length="198" mass="22735">DLLESDNEDYVKTLLKESFPVPVLPPIRNTNHQTRGGFGGVAVKSRGAGILHDQDLIPAAEYGYGPKFFNGHRDERFVSELKFARVKKHFELKVSDVYFDDRSLRLFKRLITEDVGTDLNEGFDTFTEKKGMNLGKWECTKKGVVYLDVHKLPERPKSELDRRRCYWGYCFESLATEDPRRSDGEGIHHVDANVNIVL</sequence>
<keyword evidence="1" id="KW-0378">Hydrolase</keyword>
<keyword evidence="1" id="KW-0540">Nuclease</keyword>
<comment type="caution">
    <text evidence="2">The sequence shown here is derived from an EMBL/GenBank/DDBJ whole genome shotgun (WGS) entry which is preliminary data.</text>
</comment>
<dbReference type="EC" id="3.6.1.-" evidence="1"/>
<dbReference type="Proteomes" id="UP000823775">
    <property type="component" value="Unassembled WGS sequence"/>
</dbReference>
<keyword evidence="1" id="KW-0547">Nucleotide-binding</keyword>
<dbReference type="PANTHER" id="PTHR12395:SF9">
    <property type="entry name" value="DECAPPING AND EXORIBONUCLEASE PROTEIN"/>
    <property type="match status" value="1"/>
</dbReference>
<keyword evidence="1" id="KW-0694">RNA-binding</keyword>
<dbReference type="PANTHER" id="PTHR12395">
    <property type="entry name" value="DOM-3 RELATED"/>
    <property type="match status" value="1"/>
</dbReference>
<accession>A0ABS8WW69</accession>
<comment type="cofactor">
    <cofactor evidence="1">
        <name>a divalent metal cation</name>
        <dbReference type="ChEBI" id="CHEBI:60240"/>
    </cofactor>
</comment>
<feature type="non-terminal residue" evidence="2">
    <location>
        <position position="1"/>
    </location>
</feature>
<comment type="subcellular location">
    <subcellularLocation>
        <location evidence="1">Nucleus</location>
    </subcellularLocation>
</comment>
<organism evidence="2 3">
    <name type="scientific">Datura stramonium</name>
    <name type="common">Jimsonweed</name>
    <name type="synonym">Common thornapple</name>
    <dbReference type="NCBI Taxonomy" id="4076"/>
    <lineage>
        <taxon>Eukaryota</taxon>
        <taxon>Viridiplantae</taxon>
        <taxon>Streptophyta</taxon>
        <taxon>Embryophyta</taxon>
        <taxon>Tracheophyta</taxon>
        <taxon>Spermatophyta</taxon>
        <taxon>Magnoliopsida</taxon>
        <taxon>eudicotyledons</taxon>
        <taxon>Gunneridae</taxon>
        <taxon>Pentapetalae</taxon>
        <taxon>asterids</taxon>
        <taxon>lamiids</taxon>
        <taxon>Solanales</taxon>
        <taxon>Solanaceae</taxon>
        <taxon>Solanoideae</taxon>
        <taxon>Datureae</taxon>
        <taxon>Datura</taxon>
    </lineage>
</organism>
<dbReference type="InterPro" id="IPR039039">
    <property type="entry name" value="RAI1-like_fam"/>
</dbReference>
<evidence type="ECO:0000313" key="2">
    <source>
        <dbReference type="EMBL" id="MCE3216225.1"/>
    </source>
</evidence>
<keyword evidence="1" id="KW-0539">Nucleus</keyword>
<protein>
    <recommendedName>
        <fullName evidence="1">Decapping nuclease</fullName>
        <ecNumber evidence="1">3.6.1.-</ecNumber>
    </recommendedName>
</protein>
<reference evidence="2 3" key="1">
    <citation type="journal article" date="2021" name="BMC Genomics">
        <title>Datura genome reveals duplications of psychoactive alkaloid biosynthetic genes and high mutation rate following tissue culture.</title>
        <authorList>
            <person name="Rajewski A."/>
            <person name="Carter-House D."/>
            <person name="Stajich J."/>
            <person name="Litt A."/>
        </authorList>
    </citation>
    <scope>NUCLEOTIDE SEQUENCE [LARGE SCALE GENOMIC DNA]</scope>
    <source>
        <strain evidence="2">AR-01</strain>
    </source>
</reference>
<comment type="similarity">
    <text evidence="1">Belongs to the DXO/Dom3Z family.</text>
</comment>
<evidence type="ECO:0000256" key="1">
    <source>
        <dbReference type="RuleBase" id="RU367113"/>
    </source>
</evidence>
<keyword evidence="1" id="KW-0479">Metal-binding</keyword>
<evidence type="ECO:0000313" key="3">
    <source>
        <dbReference type="Proteomes" id="UP000823775"/>
    </source>
</evidence>
<gene>
    <name evidence="2" type="ORF">HAX54_005584</name>
</gene>